<keyword evidence="2" id="KW-0808">Transferase</keyword>
<dbReference type="AlphaFoldDB" id="A0A6H1ZZB1"/>
<accession>A0A6H1ZZB1</accession>
<dbReference type="SUPFAM" id="SSF53448">
    <property type="entry name" value="Nucleotide-diphospho-sugar transferases"/>
    <property type="match status" value="1"/>
</dbReference>
<name>A0A6H1ZZB1_9ZZZZ</name>
<evidence type="ECO:0000313" key="2">
    <source>
        <dbReference type="EMBL" id="QJA52657.1"/>
    </source>
</evidence>
<dbReference type="InterPro" id="IPR029044">
    <property type="entry name" value="Nucleotide-diphossugar_trans"/>
</dbReference>
<dbReference type="EMBL" id="MT143752">
    <property type="protein sequence ID" value="QJB02014.1"/>
    <property type="molecule type" value="Genomic_DNA"/>
</dbReference>
<dbReference type="GO" id="GO:0016740">
    <property type="term" value="F:transferase activity"/>
    <property type="evidence" value="ECO:0007669"/>
    <property type="project" value="UniProtKB-KW"/>
</dbReference>
<dbReference type="Gene3D" id="3.90.550.10">
    <property type="entry name" value="Spore Coat Polysaccharide Biosynthesis Protein SpsA, Chain A"/>
    <property type="match status" value="1"/>
</dbReference>
<sequence length="317" mass="36873">MKKDIFAYRMPHYGSISVCVLVKNGAKTLARALASIQDIATEIVVVDTCSTDDSVAVAQSFGAKVYYFEWCDSFAVARNYMDDQATCNWIFSLDADEVVAKRDLWRIKELTLQSQFANFLFPTRNYTRNPAMQGAQTNHGDYVEGRGWTGFTISLKTRLYKNHIGLRWRGCWHELIDYEVARRRLLSREVDMPIHHYSDEICQSSAKEKQMFYLRLGEKKVMEEPHNPAAWWELAVAEHIVGYWYRSSQHAITAIEMGMTRPNDWFLMWHAYKNLGLMEKARLVYEKILCGLFPALTHKDPNLHTWEAVKVDSQPYF</sequence>
<evidence type="ECO:0000313" key="3">
    <source>
        <dbReference type="EMBL" id="QJA71833.1"/>
    </source>
</evidence>
<evidence type="ECO:0000313" key="6">
    <source>
        <dbReference type="EMBL" id="QJB02014.1"/>
    </source>
</evidence>
<dbReference type="EMBL" id="MT144357">
    <property type="protein sequence ID" value="QJA52657.1"/>
    <property type="molecule type" value="Genomic_DNA"/>
</dbReference>
<dbReference type="CDD" id="cd02511">
    <property type="entry name" value="Beta4Glucosyltransferase"/>
    <property type="match status" value="1"/>
</dbReference>
<dbReference type="Pfam" id="PF00535">
    <property type="entry name" value="Glycos_transf_2"/>
    <property type="match status" value="1"/>
</dbReference>
<protein>
    <submittedName>
        <fullName evidence="2">Putative glycosyltransferase</fullName>
    </submittedName>
</protein>
<gene>
    <name evidence="5" type="ORF">MM171A01766_0005</name>
    <name evidence="6" type="ORF">MM171B01570_0005</name>
    <name evidence="3" type="ORF">MM415A03028_0008</name>
    <name evidence="4" type="ORF">MM415B02996_0009</name>
    <name evidence="2" type="ORF">TM448A02857_0008</name>
    <name evidence="7" type="ORF">TM448B02871_0008</name>
</gene>
<feature type="domain" description="Glycosyltransferase 2-like" evidence="1">
    <location>
        <begin position="17"/>
        <end position="110"/>
    </location>
</feature>
<dbReference type="PANTHER" id="PTHR43630:SF2">
    <property type="entry name" value="GLYCOSYLTRANSFERASE"/>
    <property type="match status" value="1"/>
</dbReference>
<evidence type="ECO:0000259" key="1">
    <source>
        <dbReference type="Pfam" id="PF00535"/>
    </source>
</evidence>
<evidence type="ECO:0000313" key="7">
    <source>
        <dbReference type="EMBL" id="QJI02018.1"/>
    </source>
</evidence>
<dbReference type="EMBL" id="MT144969">
    <property type="protein sequence ID" value="QJI02018.1"/>
    <property type="molecule type" value="Genomic_DNA"/>
</dbReference>
<dbReference type="EMBL" id="MT142705">
    <property type="protein sequence ID" value="QJA87429.1"/>
    <property type="molecule type" value="Genomic_DNA"/>
</dbReference>
<evidence type="ECO:0000313" key="4">
    <source>
        <dbReference type="EMBL" id="QJA87429.1"/>
    </source>
</evidence>
<dbReference type="SUPFAM" id="SSF48452">
    <property type="entry name" value="TPR-like"/>
    <property type="match status" value="1"/>
</dbReference>
<dbReference type="InterPro" id="IPR001173">
    <property type="entry name" value="Glyco_trans_2-like"/>
</dbReference>
<dbReference type="EMBL" id="MT143582">
    <property type="protein sequence ID" value="QJA98452.1"/>
    <property type="molecule type" value="Genomic_DNA"/>
</dbReference>
<reference evidence="2" key="1">
    <citation type="submission" date="2020-03" db="EMBL/GenBank/DDBJ databases">
        <title>The deep terrestrial virosphere.</title>
        <authorList>
            <person name="Holmfeldt K."/>
            <person name="Nilsson E."/>
            <person name="Simone D."/>
            <person name="Lopez-Fernandez M."/>
            <person name="Wu X."/>
            <person name="de Brujin I."/>
            <person name="Lundin D."/>
            <person name="Andersson A."/>
            <person name="Bertilsson S."/>
            <person name="Dopson M."/>
        </authorList>
    </citation>
    <scope>NUCLEOTIDE SEQUENCE</scope>
    <source>
        <strain evidence="5">MM171A01766</strain>
        <strain evidence="6">MM171B01570</strain>
        <strain evidence="3">MM415A03028</strain>
        <strain evidence="4">MM415B02996</strain>
        <strain evidence="2">TM448A02857</strain>
        <strain evidence="7">TM448B02871</strain>
    </source>
</reference>
<proteinExistence type="predicted"/>
<dbReference type="EMBL" id="MT141903">
    <property type="protein sequence ID" value="QJA71833.1"/>
    <property type="molecule type" value="Genomic_DNA"/>
</dbReference>
<dbReference type="InterPro" id="IPR011990">
    <property type="entry name" value="TPR-like_helical_dom_sf"/>
</dbReference>
<organism evidence="2">
    <name type="scientific">viral metagenome</name>
    <dbReference type="NCBI Taxonomy" id="1070528"/>
    <lineage>
        <taxon>unclassified sequences</taxon>
        <taxon>metagenomes</taxon>
        <taxon>organismal metagenomes</taxon>
    </lineage>
</organism>
<dbReference type="PANTHER" id="PTHR43630">
    <property type="entry name" value="POLY-BETA-1,6-N-ACETYL-D-GLUCOSAMINE SYNTHASE"/>
    <property type="match status" value="1"/>
</dbReference>
<evidence type="ECO:0000313" key="5">
    <source>
        <dbReference type="EMBL" id="QJA98452.1"/>
    </source>
</evidence>